<dbReference type="Proteomes" id="UP000321523">
    <property type="component" value="Unassembled WGS sequence"/>
</dbReference>
<gene>
    <name evidence="1" type="ORF">SAE02_24420</name>
</gene>
<reference evidence="1 2" key="1">
    <citation type="submission" date="2019-07" db="EMBL/GenBank/DDBJ databases">
        <title>Whole genome shotgun sequence of Skermanella aerolata NBRC 106429.</title>
        <authorList>
            <person name="Hosoyama A."/>
            <person name="Uohara A."/>
            <person name="Ohji S."/>
            <person name="Ichikawa N."/>
        </authorList>
    </citation>
    <scope>NUCLEOTIDE SEQUENCE [LARGE SCALE GENOMIC DNA]</scope>
    <source>
        <strain evidence="1 2">NBRC 106429</strain>
    </source>
</reference>
<evidence type="ECO:0000313" key="2">
    <source>
        <dbReference type="Proteomes" id="UP000321523"/>
    </source>
</evidence>
<dbReference type="OrthoDB" id="7273354at2"/>
<name>A0A512DP84_9PROT</name>
<keyword evidence="2" id="KW-1185">Reference proteome</keyword>
<dbReference type="RefSeq" id="WP_044428168.1">
    <property type="nucleotide sequence ID" value="NZ_BJYZ01000009.1"/>
</dbReference>
<dbReference type="EMBL" id="BJYZ01000009">
    <property type="protein sequence ID" value="GEO38294.1"/>
    <property type="molecule type" value="Genomic_DNA"/>
</dbReference>
<dbReference type="AlphaFoldDB" id="A0A512DP84"/>
<organism evidence="1 2">
    <name type="scientific">Skermanella aerolata</name>
    <dbReference type="NCBI Taxonomy" id="393310"/>
    <lineage>
        <taxon>Bacteria</taxon>
        <taxon>Pseudomonadati</taxon>
        <taxon>Pseudomonadota</taxon>
        <taxon>Alphaproteobacteria</taxon>
        <taxon>Rhodospirillales</taxon>
        <taxon>Azospirillaceae</taxon>
        <taxon>Skermanella</taxon>
    </lineage>
</organism>
<proteinExistence type="predicted"/>
<evidence type="ECO:0000313" key="1">
    <source>
        <dbReference type="EMBL" id="GEO38294.1"/>
    </source>
</evidence>
<sequence>MADSSEQRRKFKAMVPFFADDGSLLTAEREREALRTAVVDLDLDPDEAHGAIRQAARERGIVLESKAVELVQALLNNTPKGKVPRKRFEEAVTTYATLTNRPKDTVRAEKRVKSLMAGLALVPKRSALGSRRWYNRIKVDD</sequence>
<protein>
    <submittedName>
        <fullName evidence="1">Uncharacterized protein</fullName>
    </submittedName>
</protein>
<accession>A0A512DP84</accession>
<comment type="caution">
    <text evidence="1">The sequence shown here is derived from an EMBL/GenBank/DDBJ whole genome shotgun (WGS) entry which is preliminary data.</text>
</comment>